<accession>C9LWH2</accession>
<dbReference type="InterPro" id="IPR025247">
    <property type="entry name" value="EcoRI-like_methylase"/>
</dbReference>
<protein>
    <submittedName>
        <fullName evidence="2">Site-specific DNA-methyltransferase (Adenine-specific)</fullName>
        <ecNumber evidence="2">2.1.1.72</ecNumber>
    </submittedName>
</protein>
<reference evidence="2 5" key="2">
    <citation type="submission" date="2011-04" db="EMBL/GenBank/DDBJ databases">
        <title>The complete genome of Selenomonas sputigena DSM 20758.</title>
        <authorList>
            <consortium name="US DOE Joint Genome Institute (JGI-PGF)"/>
            <person name="Lucas S."/>
            <person name="Copeland A."/>
            <person name="Lapidus A."/>
            <person name="Bruce D."/>
            <person name="Goodwin L."/>
            <person name="Pitluck S."/>
            <person name="Peters L."/>
            <person name="Kyrpides N."/>
            <person name="Mavromatis K."/>
            <person name="Ivanova N."/>
            <person name="Ovchinnikova G."/>
            <person name="Teshima H."/>
            <person name="Detter J.C."/>
            <person name="Tapia R."/>
            <person name="Han C."/>
            <person name="Land M."/>
            <person name="Hauser L."/>
            <person name="Markowitz V."/>
            <person name="Cheng J.-F."/>
            <person name="Hugenholtz P."/>
            <person name="Woyke T."/>
            <person name="Wu D."/>
            <person name="Gronow S."/>
            <person name="Wellnitz S."/>
            <person name="Schneider S."/>
            <person name="Klenk H.-P."/>
            <person name="Eisen J.A."/>
        </authorList>
    </citation>
    <scope>NUCLEOTIDE SEQUENCE [LARGE SCALE GENOMIC DNA]</scope>
    <source>
        <strain evidence="2">ATCC 35185</strain>
        <strain evidence="5">ATCC 35185 / DSM 20758 / VPI D19B-28</strain>
    </source>
</reference>
<evidence type="ECO:0000313" key="3">
    <source>
        <dbReference type="EMBL" id="EEX76720.1"/>
    </source>
</evidence>
<keyword evidence="5" id="KW-1185">Reference proteome</keyword>
<dbReference type="RefSeq" id="WP_006193129.1">
    <property type="nucleotide sequence ID" value="NC_015437.1"/>
</dbReference>
<reference evidence="3 4" key="1">
    <citation type="submission" date="2009-09" db="EMBL/GenBank/DDBJ databases">
        <authorList>
            <person name="Weinstock G."/>
            <person name="Sodergren E."/>
            <person name="Clifton S."/>
            <person name="Fulton L."/>
            <person name="Fulton B."/>
            <person name="Courtney L."/>
            <person name="Fronick C."/>
            <person name="Harrison M."/>
            <person name="Strong C."/>
            <person name="Farmer C."/>
            <person name="Delahaunty K."/>
            <person name="Markovic C."/>
            <person name="Hall O."/>
            <person name="Minx P."/>
            <person name="Tomlinson C."/>
            <person name="Mitreva M."/>
            <person name="Nelson J."/>
            <person name="Hou S."/>
            <person name="Wollam A."/>
            <person name="Pepin K.H."/>
            <person name="Johnson M."/>
            <person name="Bhonagiri V."/>
            <person name="Nash W.E."/>
            <person name="Warren W."/>
            <person name="Chinwalla A."/>
            <person name="Mardis E.R."/>
            <person name="Wilson R.K."/>
        </authorList>
    </citation>
    <scope>NUCLEOTIDE SEQUENCE [LARGE SCALE GENOMIC DNA]</scope>
    <source>
        <strain evidence="3">ATCC 35185</strain>
        <strain evidence="4">ATCC 35185 / DSM 20758 / VPI D19B-28</strain>
    </source>
</reference>
<feature type="region of interest" description="Disordered" evidence="1">
    <location>
        <begin position="354"/>
        <end position="391"/>
    </location>
</feature>
<dbReference type="EMBL" id="CP002637">
    <property type="protein sequence ID" value="AEB99669.1"/>
    <property type="molecule type" value="Genomic_DNA"/>
</dbReference>
<gene>
    <name evidence="2" type="ordered locus">Selsp_0701</name>
    <name evidence="3" type="ORF">SELSPUOL_01826</name>
</gene>
<feature type="compositionally biased region" description="Basic and acidic residues" evidence="1">
    <location>
        <begin position="363"/>
        <end position="391"/>
    </location>
</feature>
<evidence type="ECO:0000256" key="1">
    <source>
        <dbReference type="SAM" id="MobiDB-lite"/>
    </source>
</evidence>
<organism evidence="3 4">
    <name type="scientific">Selenomonas sputigena (strain ATCC 35185 / DSM 20758 / CCUG 44933 / VPI D19B-28)</name>
    <dbReference type="NCBI Taxonomy" id="546271"/>
    <lineage>
        <taxon>Bacteria</taxon>
        <taxon>Bacillati</taxon>
        <taxon>Bacillota</taxon>
        <taxon>Negativicutes</taxon>
        <taxon>Selenomonadales</taxon>
        <taxon>Selenomonadaceae</taxon>
        <taxon>Selenomonas</taxon>
    </lineage>
</organism>
<evidence type="ECO:0000313" key="4">
    <source>
        <dbReference type="Proteomes" id="UP000003505"/>
    </source>
</evidence>
<dbReference type="KEGG" id="ssg:Selsp_0701"/>
<evidence type="ECO:0000313" key="2">
    <source>
        <dbReference type="EMBL" id="AEB99669.1"/>
    </source>
</evidence>
<dbReference type="EMBL" id="ACKP02000044">
    <property type="protein sequence ID" value="EEX76720.1"/>
    <property type="molecule type" value="Genomic_DNA"/>
</dbReference>
<dbReference type="Pfam" id="PF13651">
    <property type="entry name" value="EcoRI_methylase"/>
    <property type="match status" value="1"/>
</dbReference>
<dbReference type="InterPro" id="IPR002052">
    <property type="entry name" value="DNA_methylase_N6_adenine_CS"/>
</dbReference>
<dbReference type="PROSITE" id="PS00092">
    <property type="entry name" value="N6_MTASE"/>
    <property type="match status" value="1"/>
</dbReference>
<dbReference type="REBASE" id="34795">
    <property type="entry name" value="M1.Ssp35185ORF701P"/>
</dbReference>
<dbReference type="GO" id="GO:0009007">
    <property type="term" value="F:site-specific DNA-methyltransferase (adenine-specific) activity"/>
    <property type="evidence" value="ECO:0007669"/>
    <property type="project" value="UniProtKB-EC"/>
</dbReference>
<dbReference type="GO" id="GO:0003676">
    <property type="term" value="F:nucleic acid binding"/>
    <property type="evidence" value="ECO:0007669"/>
    <property type="project" value="InterPro"/>
</dbReference>
<sequence length="407" mass="46766">MAKSGVKNEGLSKARDAKKDEFYTAYEDIQAEMNHYEDKFQGKTVLCNCDDPFESNFCKFFLRNFNYLGLKRLICTSYSTSPFIGQQLTLFDGADEPVVRGHGYVMDVKEVPMANGRGVSDEDIDALLKSKKRGVKKLKGDGDFRSEECIDYLKQADVVVTNPPFSLFREYVAQIMVYQKDFLIIGNVNAITYKDIFPLIKNNKLWLGASIHSGDRKFYVPNDYPLRAAGCGVEDDGRKYIRVKGVRWFTNLDYAMRHEELVLYKRYYGNEEEYPKYDNYDAINVDKTADIPCDYFENLGVPLTYLDKYNPSQFEIVGSSRELAQPMSEIAPKGSYEPGGPSFYLAVDRFSDTADNLNGTERNGTERNGTERNGTERNGTERNGTERNGTERKYRRLYFRIVVRRKL</sequence>
<dbReference type="AlphaFoldDB" id="C9LWH2"/>
<dbReference type="OrthoDB" id="9774673at2"/>
<dbReference type="eggNOG" id="ENOG502Z7VI">
    <property type="taxonomic scope" value="Bacteria"/>
</dbReference>
<name>C9LWH2_SELS3</name>
<dbReference type="Proteomes" id="UP000011124">
    <property type="component" value="Chromosome"/>
</dbReference>
<proteinExistence type="predicted"/>
<evidence type="ECO:0000313" key="5">
    <source>
        <dbReference type="Proteomes" id="UP000011124"/>
    </source>
</evidence>
<dbReference type="Proteomes" id="UP000003505">
    <property type="component" value="Unassembled WGS sequence"/>
</dbReference>
<keyword evidence="2" id="KW-0489">Methyltransferase</keyword>
<dbReference type="EC" id="2.1.1.72" evidence="2"/>
<dbReference type="GO" id="GO:0032259">
    <property type="term" value="P:methylation"/>
    <property type="evidence" value="ECO:0007669"/>
    <property type="project" value="UniProtKB-KW"/>
</dbReference>
<keyword evidence="2" id="KW-0808">Transferase</keyword>
<dbReference type="HOGENOM" id="CLU_057063_0_0_9"/>
<dbReference type="STRING" id="546271.Selsp_0701"/>